<name>A0ACB9TIT4_HOLOL</name>
<dbReference type="Proteomes" id="UP001056778">
    <property type="component" value="Chromosome 2"/>
</dbReference>
<keyword evidence="2" id="KW-1185">Reference proteome</keyword>
<protein>
    <submittedName>
        <fullName evidence="1">Uncharacterized protein</fullName>
    </submittedName>
</protein>
<reference evidence="1" key="1">
    <citation type="submission" date="2022-04" db="EMBL/GenBank/DDBJ databases">
        <title>Chromosome-scale genome assembly of Holotrichia oblita Faldermann.</title>
        <authorList>
            <person name="Rongchong L."/>
        </authorList>
    </citation>
    <scope>NUCLEOTIDE SEQUENCE</scope>
    <source>
        <strain evidence="1">81SQS9</strain>
    </source>
</reference>
<accession>A0ACB9TIT4</accession>
<dbReference type="EMBL" id="CM043016">
    <property type="protein sequence ID" value="KAI4466709.1"/>
    <property type="molecule type" value="Genomic_DNA"/>
</dbReference>
<gene>
    <name evidence="1" type="ORF">MML48_2g00003056</name>
</gene>
<evidence type="ECO:0000313" key="2">
    <source>
        <dbReference type="Proteomes" id="UP001056778"/>
    </source>
</evidence>
<proteinExistence type="predicted"/>
<evidence type="ECO:0000313" key="1">
    <source>
        <dbReference type="EMBL" id="KAI4466709.1"/>
    </source>
</evidence>
<sequence length="245" mass="27450">MENATKFLTHSEHLQIMLDFMEENSTLATGSFAGPEGKKLQRKKWDELTLLLNGAGFGERSREKWQKTWTDLKSKSRARAAQLKLQSNKTDGGEKETKELTVIEERLLALIGPSSFEGTYTPERGLSTTSIMPIGTSSNVKEKSTAMKRKYVEESDHTYVVDTDEVTTPKRPRKEDIRLAIYEKTLSSLETIENTLRVGLDKVAQGFQVLAQAINKLNKCGGVRKKYDSETNELIVASGGAIRNF</sequence>
<organism evidence="1 2">
    <name type="scientific">Holotrichia oblita</name>
    <name type="common">Chafer beetle</name>
    <dbReference type="NCBI Taxonomy" id="644536"/>
    <lineage>
        <taxon>Eukaryota</taxon>
        <taxon>Metazoa</taxon>
        <taxon>Ecdysozoa</taxon>
        <taxon>Arthropoda</taxon>
        <taxon>Hexapoda</taxon>
        <taxon>Insecta</taxon>
        <taxon>Pterygota</taxon>
        <taxon>Neoptera</taxon>
        <taxon>Endopterygota</taxon>
        <taxon>Coleoptera</taxon>
        <taxon>Polyphaga</taxon>
        <taxon>Scarabaeiformia</taxon>
        <taxon>Scarabaeidae</taxon>
        <taxon>Melolonthinae</taxon>
        <taxon>Holotrichia</taxon>
    </lineage>
</organism>
<comment type="caution">
    <text evidence="1">The sequence shown here is derived from an EMBL/GenBank/DDBJ whole genome shotgun (WGS) entry which is preliminary data.</text>
</comment>